<keyword evidence="1" id="KW-0812">Transmembrane</keyword>
<gene>
    <name evidence="2" type="ORF">HG537_0C04520</name>
</gene>
<dbReference type="PANTHER" id="PTHR28026">
    <property type="entry name" value="DUF962 DOMAIN PROTEIN (AFU_ORTHOLOGUE AFUA_8G05310)"/>
    <property type="match status" value="1"/>
</dbReference>
<dbReference type="PANTHER" id="PTHR28026:SF9">
    <property type="entry name" value="2-HYDROXY-PALMITIC ACID DIOXYGENASE MPO1"/>
    <property type="match status" value="1"/>
</dbReference>
<evidence type="ECO:0000313" key="2">
    <source>
        <dbReference type="EMBL" id="QLQ79803.1"/>
    </source>
</evidence>
<feature type="transmembrane region" description="Helical" evidence="1">
    <location>
        <begin position="101"/>
        <end position="119"/>
    </location>
</feature>
<evidence type="ECO:0000313" key="3">
    <source>
        <dbReference type="Proteomes" id="UP000510647"/>
    </source>
</evidence>
<feature type="transmembrane region" description="Helical" evidence="1">
    <location>
        <begin position="131"/>
        <end position="151"/>
    </location>
</feature>
<evidence type="ECO:0008006" key="4">
    <source>
        <dbReference type="Google" id="ProtNLM"/>
    </source>
</evidence>
<feature type="transmembrane region" description="Helical" evidence="1">
    <location>
        <begin position="24"/>
        <end position="46"/>
    </location>
</feature>
<accession>A0A7H9HR92</accession>
<organism evidence="2 3">
    <name type="scientific">Torulaspora globosa</name>
    <dbReference type="NCBI Taxonomy" id="48254"/>
    <lineage>
        <taxon>Eukaryota</taxon>
        <taxon>Fungi</taxon>
        <taxon>Dikarya</taxon>
        <taxon>Ascomycota</taxon>
        <taxon>Saccharomycotina</taxon>
        <taxon>Saccharomycetes</taxon>
        <taxon>Saccharomycetales</taxon>
        <taxon>Saccharomycetaceae</taxon>
        <taxon>Torulaspora</taxon>
    </lineage>
</organism>
<dbReference type="GO" id="GO:0046521">
    <property type="term" value="P:sphingoid catabolic process"/>
    <property type="evidence" value="ECO:0007669"/>
    <property type="project" value="TreeGrafter"/>
</dbReference>
<evidence type="ECO:0000256" key="1">
    <source>
        <dbReference type="SAM" id="Phobius"/>
    </source>
</evidence>
<dbReference type="Proteomes" id="UP000510647">
    <property type="component" value="Chromosome 3"/>
</dbReference>
<dbReference type="InterPro" id="IPR009305">
    <property type="entry name" value="Mpo1-like"/>
</dbReference>
<protein>
    <recommendedName>
        <fullName evidence="4">DUF962-domain-containing protein</fullName>
    </recommendedName>
</protein>
<name>A0A7H9HR92_9SACH</name>
<dbReference type="OrthoDB" id="2124888at2759"/>
<dbReference type="EMBL" id="CP059269">
    <property type="protein sequence ID" value="QLQ79803.1"/>
    <property type="molecule type" value="Genomic_DNA"/>
</dbReference>
<proteinExistence type="predicted"/>
<keyword evidence="1" id="KW-0472">Membrane</keyword>
<dbReference type="Pfam" id="PF06127">
    <property type="entry name" value="Mpo1-like"/>
    <property type="match status" value="1"/>
</dbReference>
<dbReference type="AlphaFoldDB" id="A0A7H9HR92"/>
<reference evidence="2 3" key="1">
    <citation type="submission" date="2020-06" db="EMBL/GenBank/DDBJ databases">
        <title>The yeast mating-type switching endonuclease HO is a domesticated member of an unorthodox homing genetic element family.</title>
        <authorList>
            <person name="Coughlan A.Y."/>
            <person name="Lombardi L."/>
            <person name="Braun-Galleani S."/>
            <person name="Martos A.R."/>
            <person name="Galeote V."/>
            <person name="Bigey F."/>
            <person name="Dequin S."/>
            <person name="Byrne K.P."/>
            <person name="Wolfe K.H."/>
        </authorList>
    </citation>
    <scope>NUCLEOTIDE SEQUENCE [LARGE SCALE GENOMIC DNA]</scope>
    <source>
        <strain evidence="2 3">CBS2947</strain>
    </source>
</reference>
<sequence length="174" mass="20003">MSSATALDLRSQLRFYKWYHHQKVNVAIHALFVPTILFSTMCILHRVKLYNEITLTHLFTLCYSIYYLLLSPAAGLLATSILMAVNVALDTNSIHLSLPNELSLFVLGWICQFTGHTLFEKNRPALVDNLLQSLVLAPYFILFELLFKLGFMPQLQAQLEQDILKLKQDREAFK</sequence>
<feature type="transmembrane region" description="Helical" evidence="1">
    <location>
        <begin position="66"/>
        <end position="89"/>
    </location>
</feature>
<dbReference type="GO" id="GO:0016020">
    <property type="term" value="C:membrane"/>
    <property type="evidence" value="ECO:0007669"/>
    <property type="project" value="GOC"/>
</dbReference>
<keyword evidence="1" id="KW-1133">Transmembrane helix</keyword>
<keyword evidence="3" id="KW-1185">Reference proteome</keyword>
<dbReference type="GO" id="GO:0005783">
    <property type="term" value="C:endoplasmic reticulum"/>
    <property type="evidence" value="ECO:0007669"/>
    <property type="project" value="TreeGrafter"/>
</dbReference>